<protein>
    <submittedName>
        <fullName evidence="2">Cytochrome P450</fullName>
    </submittedName>
</protein>
<dbReference type="SUPFAM" id="SSF48264">
    <property type="entry name" value="Cytochrome P450"/>
    <property type="match status" value="1"/>
</dbReference>
<dbReference type="PRINTS" id="PR00385">
    <property type="entry name" value="P450"/>
</dbReference>
<sequence length="227" mass="26092">MGMIMDSPRGCLPLEWMRTIPNDGLIHLHYSFKRSDLVATNHQALQDIMSTNTYNFEKPWKLYTLIWEKTGILLEQLEKEAKANPMEKMDDEMIDQETGFLRAVCHDIVLEKREALKSHKVDTKALEADIFGTIMLRGEFSDDELVDQMLTFLAAGHETTARALTWACYLLCQHPDIQSCLREEIYTTIPSAEHAITWNQLESMSLLNGVCEEVLRLYPTVPATIRE</sequence>
<dbReference type="GO" id="GO:0005506">
    <property type="term" value="F:iron ion binding"/>
    <property type="evidence" value="ECO:0007669"/>
    <property type="project" value="InterPro"/>
</dbReference>
<dbReference type="GO" id="GO:0016705">
    <property type="term" value="F:oxidoreductase activity, acting on paired donors, with incorporation or reduction of molecular oxygen"/>
    <property type="evidence" value="ECO:0007669"/>
    <property type="project" value="InterPro"/>
</dbReference>
<gene>
    <name evidence="2" type="ORF">GQ26_0022370</name>
</gene>
<comment type="caution">
    <text evidence="2">The sequence shown here is derived from an EMBL/GenBank/DDBJ whole genome shotgun (WGS) entry which is preliminary data.</text>
</comment>
<accession>A0A093Y5S1</accession>
<dbReference type="HOGENOM" id="CLU_1166016_0_0_1"/>
<evidence type="ECO:0000256" key="1">
    <source>
        <dbReference type="ARBA" id="ARBA00010617"/>
    </source>
</evidence>
<dbReference type="AlphaFoldDB" id="A0A093Y5S1"/>
<evidence type="ECO:0000313" key="2">
    <source>
        <dbReference type="EMBL" id="KFX52843.1"/>
    </source>
</evidence>
<dbReference type="InterPro" id="IPR002401">
    <property type="entry name" value="Cyt_P450_E_grp-I"/>
</dbReference>
<dbReference type="PANTHER" id="PTHR24305:SF166">
    <property type="entry name" value="CYTOCHROME P450 12A4, MITOCHONDRIAL-RELATED"/>
    <property type="match status" value="1"/>
</dbReference>
<dbReference type="Gene3D" id="1.10.630.10">
    <property type="entry name" value="Cytochrome P450"/>
    <property type="match status" value="1"/>
</dbReference>
<name>A0A093Y5S1_TALMA</name>
<dbReference type="EMBL" id="JPOX01000002">
    <property type="protein sequence ID" value="KFX52843.1"/>
    <property type="molecule type" value="Genomic_DNA"/>
</dbReference>
<dbReference type="InterPro" id="IPR036396">
    <property type="entry name" value="Cyt_P450_sf"/>
</dbReference>
<dbReference type="PRINTS" id="PR00463">
    <property type="entry name" value="EP450I"/>
</dbReference>
<dbReference type="Pfam" id="PF00067">
    <property type="entry name" value="p450"/>
    <property type="match status" value="1"/>
</dbReference>
<dbReference type="InterPro" id="IPR050121">
    <property type="entry name" value="Cytochrome_P450_monoxygenase"/>
</dbReference>
<dbReference type="GO" id="GO:0020037">
    <property type="term" value="F:heme binding"/>
    <property type="evidence" value="ECO:0007669"/>
    <property type="project" value="InterPro"/>
</dbReference>
<dbReference type="PANTHER" id="PTHR24305">
    <property type="entry name" value="CYTOCHROME P450"/>
    <property type="match status" value="1"/>
</dbReference>
<dbReference type="GO" id="GO:0004497">
    <property type="term" value="F:monooxygenase activity"/>
    <property type="evidence" value="ECO:0007669"/>
    <property type="project" value="InterPro"/>
</dbReference>
<dbReference type="InterPro" id="IPR001128">
    <property type="entry name" value="Cyt_P450"/>
</dbReference>
<proteinExistence type="inferred from homology"/>
<comment type="similarity">
    <text evidence="1">Belongs to the cytochrome P450 family.</text>
</comment>
<reference evidence="2" key="1">
    <citation type="journal article" date="2014" name="PLoS Genet.">
        <title>Signature Gene Expression Reveals Novel Clues to the Molecular Mechanisms of Dimorphic Transition in Penicillium marneffei.</title>
        <authorList>
            <person name="Yang E."/>
            <person name="Wang G."/>
            <person name="Cai J."/>
            <person name="Woo P.C."/>
            <person name="Lau S.K."/>
            <person name="Yuen K.-Y."/>
            <person name="Chow W.-N."/>
            <person name="Lin X."/>
        </authorList>
    </citation>
    <scope>NUCLEOTIDE SEQUENCE [LARGE SCALE GENOMIC DNA]</scope>
    <source>
        <strain evidence="2">PM1</strain>
    </source>
</reference>
<organism evidence="2">
    <name type="scientific">Talaromyces marneffei PM1</name>
    <dbReference type="NCBI Taxonomy" id="1077442"/>
    <lineage>
        <taxon>Eukaryota</taxon>
        <taxon>Fungi</taxon>
        <taxon>Dikarya</taxon>
        <taxon>Ascomycota</taxon>
        <taxon>Pezizomycotina</taxon>
        <taxon>Eurotiomycetes</taxon>
        <taxon>Eurotiomycetidae</taxon>
        <taxon>Eurotiales</taxon>
        <taxon>Trichocomaceae</taxon>
        <taxon>Talaromyces</taxon>
        <taxon>Talaromyces sect. Talaromyces</taxon>
    </lineage>
</organism>